<dbReference type="RefSeq" id="WP_376840153.1">
    <property type="nucleotide sequence ID" value="NZ_JBHMAU010000052.1"/>
</dbReference>
<evidence type="ECO:0000313" key="3">
    <source>
        <dbReference type="Proteomes" id="UP001589707"/>
    </source>
</evidence>
<dbReference type="Proteomes" id="UP001589707">
    <property type="component" value="Unassembled WGS sequence"/>
</dbReference>
<evidence type="ECO:0008006" key="4">
    <source>
        <dbReference type="Google" id="ProtNLM"/>
    </source>
</evidence>
<comment type="caution">
    <text evidence="2">The sequence shown here is derived from an EMBL/GenBank/DDBJ whole genome shotgun (WGS) entry which is preliminary data.</text>
</comment>
<name>A0ABV5X1M3_9MICO</name>
<gene>
    <name evidence="2" type="ORF">ACFFN1_07975</name>
</gene>
<reference evidence="2 3" key="1">
    <citation type="submission" date="2024-09" db="EMBL/GenBank/DDBJ databases">
        <authorList>
            <person name="Sun Q."/>
            <person name="Mori K."/>
        </authorList>
    </citation>
    <scope>NUCLEOTIDE SEQUENCE [LARGE SCALE GENOMIC DNA]</scope>
    <source>
        <strain evidence="2 3">JCM 11683</strain>
    </source>
</reference>
<organism evidence="2 3">
    <name type="scientific">Brevibacterium otitidis</name>
    <dbReference type="NCBI Taxonomy" id="53364"/>
    <lineage>
        <taxon>Bacteria</taxon>
        <taxon>Bacillati</taxon>
        <taxon>Actinomycetota</taxon>
        <taxon>Actinomycetes</taxon>
        <taxon>Micrococcales</taxon>
        <taxon>Brevibacteriaceae</taxon>
        <taxon>Brevibacterium</taxon>
    </lineage>
</organism>
<proteinExistence type="predicted"/>
<evidence type="ECO:0000256" key="1">
    <source>
        <dbReference type="SAM" id="MobiDB-lite"/>
    </source>
</evidence>
<keyword evidence="3" id="KW-1185">Reference proteome</keyword>
<feature type="region of interest" description="Disordered" evidence="1">
    <location>
        <begin position="26"/>
        <end position="52"/>
    </location>
</feature>
<accession>A0ABV5X1M3</accession>
<dbReference type="EMBL" id="JBHMAU010000052">
    <property type="protein sequence ID" value="MFB9776340.1"/>
    <property type="molecule type" value="Genomic_DNA"/>
</dbReference>
<sequence>MTASFVVLTKLHAVLEELVAIQTGVATQGKKSRKPTRIPSPPTAIEAERQRRSIEKNRGLLRRLVPWEYETE</sequence>
<protein>
    <recommendedName>
        <fullName evidence="4">Transposase</fullName>
    </recommendedName>
</protein>
<evidence type="ECO:0000313" key="2">
    <source>
        <dbReference type="EMBL" id="MFB9776340.1"/>
    </source>
</evidence>